<protein>
    <recommendedName>
        <fullName evidence="31">Carboxylic ester hydrolase</fullName>
        <ecNumber evidence="31">3.1.1.-</ecNumber>
    </recommendedName>
</protein>
<evidence type="ECO:0000256" key="23">
    <source>
        <dbReference type="ARBA" id="ARBA00049290"/>
    </source>
</evidence>
<evidence type="ECO:0000256" key="31">
    <source>
        <dbReference type="RuleBase" id="RU361235"/>
    </source>
</evidence>
<comment type="subcellular location">
    <subcellularLocation>
        <location evidence="2">Secreted</location>
    </subcellularLocation>
</comment>
<evidence type="ECO:0000256" key="19">
    <source>
        <dbReference type="ARBA" id="ARBA00048680"/>
    </source>
</evidence>
<keyword evidence="32" id="KW-1133">Transmembrane helix</keyword>
<evidence type="ECO:0000256" key="21">
    <source>
        <dbReference type="ARBA" id="ARBA00048800"/>
    </source>
</evidence>
<keyword evidence="7 31" id="KW-0378">Hydrolase</keyword>
<reference evidence="34" key="3">
    <citation type="submission" date="2025-09" db="UniProtKB">
        <authorList>
            <consortium name="Ensembl"/>
        </authorList>
    </citation>
    <scope>IDENTIFICATION</scope>
</reference>
<comment type="catalytic activity">
    <reaction evidence="20">
        <text>12-(9Z-octadecenoyloxy)-octadecanoate + H2O = 12-hydroxyoctadecanoate + (9Z)-octadecenoate + H(+)</text>
        <dbReference type="Rhea" id="RHEA:52060"/>
        <dbReference type="ChEBI" id="CHEBI:15377"/>
        <dbReference type="ChEBI" id="CHEBI:15378"/>
        <dbReference type="ChEBI" id="CHEBI:30823"/>
        <dbReference type="ChEBI" id="CHEBI:84201"/>
        <dbReference type="ChEBI" id="CHEBI:136302"/>
    </reaction>
    <physiologicalReaction direction="left-to-right" evidence="20">
        <dbReference type="Rhea" id="RHEA:52061"/>
    </physiologicalReaction>
</comment>
<sequence length="607" mass="65976">MEANMTTSLPTLFFSVTICLGRGVTMTQGYGHCETLAGTDGRGLLYKRCADRCLWISMMKTLGILVASALFLGSASAATLGVVYTEGGMVQGKKVNSDGLLRTMDVFKGIPYADKPGVFEKPKRHPGWDGVLKATEFKPRCMQLNLLQSDTRGQEDCLFLNIWVPQGLSVSTGLPVMVWIFGGGYLVGGSMGANFLDNYLYDGEEIANRGKVIVVTLGYRVGTLGFLSSGDASGPGNYGLWDQHAAIAWVNRNIRAFGGDPNNITVFGESAGAASVSFQTLSPHNKGLIRRAISQSGVALCPWAINNNPRAFAEMVAGKVGCPIDDHMMACLKLIDAKELTLAGTLSLAGSPSTPIVGNLALSPVIDGDFLPDHPGKLFHNAADIDYLAGVNSMDAHLFTGLDLPAVNKPLANLPLSDVKLLLGSLTKKGEASINSAFAEYTADWGDKPSQETIKKTVVMIETDYVFLVPTQAALYLHASNAQSARTYSYLFSEPSRMSGIVLPFPSWMEADHAEDLQFVFGKPFSTPLAYWPKYRDVSKYFIAYWTNFARTGDPNKGESNVPVTWPAYTTSGQKYLEINAKMNRNSVHEKMRVRFVNWWSNTLPSI</sequence>
<comment type="catalytic activity">
    <reaction evidence="27">
        <text>an acetyl ester + H2O = an aliphatic alcohol + acetate + H(+)</text>
        <dbReference type="Rhea" id="RHEA:12957"/>
        <dbReference type="ChEBI" id="CHEBI:2571"/>
        <dbReference type="ChEBI" id="CHEBI:15377"/>
        <dbReference type="ChEBI" id="CHEBI:15378"/>
        <dbReference type="ChEBI" id="CHEBI:30089"/>
        <dbReference type="ChEBI" id="CHEBI:47622"/>
        <dbReference type="EC" id="3.1.1.6"/>
    </reaction>
    <physiologicalReaction direction="left-to-right" evidence="27">
        <dbReference type="Rhea" id="RHEA:12958"/>
    </physiologicalReaction>
</comment>
<keyword evidence="10" id="KW-1015">Disulfide bond</keyword>
<dbReference type="GO" id="GO:0016042">
    <property type="term" value="P:lipid catabolic process"/>
    <property type="evidence" value="ECO:0007669"/>
    <property type="project" value="UniProtKB-KW"/>
</dbReference>
<dbReference type="AlphaFoldDB" id="A0A8C7SNY6"/>
<keyword evidence="32" id="KW-0472">Membrane</keyword>
<comment type="catalytic activity">
    <reaction evidence="1">
        <text>9-(9Z-hexadecenoyloxy)-octadecanoate + H2O = (9Z)-hexadecenoate + 9-hydroxy-octadecanoate + H(+)</text>
        <dbReference type="Rhea" id="RHEA:52068"/>
        <dbReference type="ChEBI" id="CHEBI:15377"/>
        <dbReference type="ChEBI" id="CHEBI:15378"/>
        <dbReference type="ChEBI" id="CHEBI:32372"/>
        <dbReference type="ChEBI" id="CHEBI:136286"/>
        <dbReference type="ChEBI" id="CHEBI:136309"/>
    </reaction>
    <physiologicalReaction direction="left-to-right" evidence="1">
        <dbReference type="Rhea" id="RHEA:52069"/>
    </physiologicalReaction>
</comment>
<reference evidence="34" key="2">
    <citation type="submission" date="2025-08" db="UniProtKB">
        <authorList>
            <consortium name="Ensembl"/>
        </authorList>
    </citation>
    <scope>IDENTIFICATION</scope>
</reference>
<comment type="catalytic activity">
    <reaction evidence="26">
        <text>12-(9Z-hexadecenoyloxy)-octadecanoate + H2O = 12-hydroxyoctadecanoate + (9Z)-hexadecenoate + H(+)</text>
        <dbReference type="Rhea" id="RHEA:52072"/>
        <dbReference type="ChEBI" id="CHEBI:15377"/>
        <dbReference type="ChEBI" id="CHEBI:15378"/>
        <dbReference type="ChEBI" id="CHEBI:32372"/>
        <dbReference type="ChEBI" id="CHEBI:84201"/>
        <dbReference type="ChEBI" id="CHEBI:136312"/>
    </reaction>
    <physiologicalReaction direction="left-to-right" evidence="26">
        <dbReference type="Rhea" id="RHEA:52073"/>
    </physiologicalReaction>
</comment>
<feature type="domain" description="Carboxylesterase type B" evidence="33">
    <location>
        <begin position="82"/>
        <end position="594"/>
    </location>
</feature>
<evidence type="ECO:0000256" key="2">
    <source>
        <dbReference type="ARBA" id="ARBA00004613"/>
    </source>
</evidence>
<evidence type="ECO:0000256" key="24">
    <source>
        <dbReference type="ARBA" id="ARBA00049296"/>
    </source>
</evidence>
<proteinExistence type="inferred from homology"/>
<evidence type="ECO:0000256" key="27">
    <source>
        <dbReference type="ARBA" id="ARBA00051791"/>
    </source>
</evidence>
<evidence type="ECO:0000259" key="33">
    <source>
        <dbReference type="Pfam" id="PF00135"/>
    </source>
</evidence>
<organism evidence="34 35">
    <name type="scientific">Oncorhynchus mykiss</name>
    <name type="common">Rainbow trout</name>
    <name type="synonym">Salmo gairdneri</name>
    <dbReference type="NCBI Taxonomy" id="8022"/>
    <lineage>
        <taxon>Eukaryota</taxon>
        <taxon>Metazoa</taxon>
        <taxon>Chordata</taxon>
        <taxon>Craniata</taxon>
        <taxon>Vertebrata</taxon>
        <taxon>Euteleostomi</taxon>
        <taxon>Actinopterygii</taxon>
        <taxon>Neopterygii</taxon>
        <taxon>Teleostei</taxon>
        <taxon>Protacanthopterygii</taxon>
        <taxon>Salmoniformes</taxon>
        <taxon>Salmonidae</taxon>
        <taxon>Salmoninae</taxon>
        <taxon>Oncorhynchus</taxon>
    </lineage>
</organism>
<evidence type="ECO:0000256" key="16">
    <source>
        <dbReference type="ARBA" id="ARBA00047653"/>
    </source>
</evidence>
<dbReference type="PROSITE" id="PS00122">
    <property type="entry name" value="CARBOXYLESTERASE_B_1"/>
    <property type="match status" value="1"/>
</dbReference>
<dbReference type="Ensembl" id="ENSOMYT00000075991.2">
    <property type="protein sequence ID" value="ENSOMYP00000069780.2"/>
    <property type="gene ID" value="ENSOMYG00000032026.2"/>
</dbReference>
<comment type="catalytic activity">
    <reaction evidence="18">
        <text>1,2,3-tri-(9Z-octadecenoyl)-glycerol + H2O = di-(9Z)-octadecenoylglycerol + (9Z)-octadecenoate + H(+)</text>
        <dbReference type="Rhea" id="RHEA:38575"/>
        <dbReference type="ChEBI" id="CHEBI:15377"/>
        <dbReference type="ChEBI" id="CHEBI:15378"/>
        <dbReference type="ChEBI" id="CHEBI:30823"/>
        <dbReference type="ChEBI" id="CHEBI:53753"/>
        <dbReference type="ChEBI" id="CHEBI:75945"/>
    </reaction>
    <physiologicalReaction direction="left-to-right" evidence="18">
        <dbReference type="Rhea" id="RHEA:38576"/>
    </physiologicalReaction>
</comment>
<dbReference type="InterPro" id="IPR002018">
    <property type="entry name" value="CarbesteraseB"/>
</dbReference>
<comment type="catalytic activity">
    <reaction evidence="22">
        <text>9-octadecanoyloxy-octadecanoate + H2O = 9-hydroxy-octadecanoate + octadecanoate + H(+)</text>
        <dbReference type="Rhea" id="RHEA:52096"/>
        <dbReference type="ChEBI" id="CHEBI:15377"/>
        <dbReference type="ChEBI" id="CHEBI:15378"/>
        <dbReference type="ChEBI" id="CHEBI:25629"/>
        <dbReference type="ChEBI" id="CHEBI:136286"/>
        <dbReference type="ChEBI" id="CHEBI:136373"/>
    </reaction>
    <physiologicalReaction direction="left-to-right" evidence="22">
        <dbReference type="Rhea" id="RHEA:52097"/>
    </physiologicalReaction>
</comment>
<comment type="catalytic activity">
    <reaction evidence="19">
        <text>12-octadecanoyloxy-octadecanoate + H2O = 12-hydroxyoctadecanoate + octadecanoate + H(+)</text>
        <dbReference type="Rhea" id="RHEA:52080"/>
        <dbReference type="ChEBI" id="CHEBI:15377"/>
        <dbReference type="ChEBI" id="CHEBI:15378"/>
        <dbReference type="ChEBI" id="CHEBI:25629"/>
        <dbReference type="ChEBI" id="CHEBI:84201"/>
        <dbReference type="ChEBI" id="CHEBI:136330"/>
    </reaction>
    <physiologicalReaction direction="left-to-right" evidence="19">
        <dbReference type="Rhea" id="RHEA:52081"/>
    </physiologicalReaction>
</comment>
<keyword evidence="4" id="KW-0719">Serine esterase</keyword>
<evidence type="ECO:0000256" key="11">
    <source>
        <dbReference type="ARBA" id="ARBA00023180"/>
    </source>
</evidence>
<dbReference type="FunFam" id="3.40.50.1820:FF:000100">
    <property type="entry name" value="Carboxylic ester hydrolase"/>
    <property type="match status" value="1"/>
</dbReference>
<comment type="catalytic activity">
    <reaction evidence="14">
        <text>12-hexadecanoyloxy-octadecanoate + H2O = 12-hydroxyoctadecanoate + hexadecanoate + H(+)</text>
        <dbReference type="Rhea" id="RHEA:52056"/>
        <dbReference type="ChEBI" id="CHEBI:7896"/>
        <dbReference type="ChEBI" id="CHEBI:15377"/>
        <dbReference type="ChEBI" id="CHEBI:15378"/>
        <dbReference type="ChEBI" id="CHEBI:83677"/>
        <dbReference type="ChEBI" id="CHEBI:84201"/>
    </reaction>
    <physiologicalReaction direction="left-to-right" evidence="14">
        <dbReference type="Rhea" id="RHEA:52057"/>
    </physiologicalReaction>
</comment>
<accession>A0A8C7SNY6</accession>
<evidence type="ECO:0000313" key="35">
    <source>
        <dbReference type="Proteomes" id="UP000694395"/>
    </source>
</evidence>
<name>A0A8C7SNY6_ONCMY</name>
<comment type="catalytic activity">
    <reaction evidence="16">
        <text>cholesteryl (9Z-octadecenoate) + H2O = cholesterol + (9Z)-octadecenoate + H(+)</text>
        <dbReference type="Rhea" id="RHEA:33875"/>
        <dbReference type="ChEBI" id="CHEBI:15377"/>
        <dbReference type="ChEBI" id="CHEBI:15378"/>
        <dbReference type="ChEBI" id="CHEBI:16113"/>
        <dbReference type="ChEBI" id="CHEBI:30823"/>
        <dbReference type="ChEBI" id="CHEBI:46898"/>
    </reaction>
    <physiologicalReaction direction="left-to-right" evidence="16">
        <dbReference type="Rhea" id="RHEA:33876"/>
    </physiologicalReaction>
</comment>
<evidence type="ECO:0000256" key="7">
    <source>
        <dbReference type="ARBA" id="ARBA00022801"/>
    </source>
</evidence>
<keyword evidence="35" id="KW-1185">Reference proteome</keyword>
<dbReference type="InterPro" id="IPR051093">
    <property type="entry name" value="Neuroligin/BSAL"/>
</dbReference>
<dbReference type="Pfam" id="PF00135">
    <property type="entry name" value="COesterase"/>
    <property type="match status" value="1"/>
</dbReference>
<comment type="catalytic activity">
    <reaction evidence="28">
        <text>5-(9Z-hexadecenoyloxy)-octadecanoate + H2O = 5-hydroxy-octadecanoate + (9Z)-hexadecenoate + H(+)</text>
        <dbReference type="Rhea" id="RHEA:52092"/>
        <dbReference type="ChEBI" id="CHEBI:15377"/>
        <dbReference type="ChEBI" id="CHEBI:15378"/>
        <dbReference type="ChEBI" id="CHEBI:32372"/>
        <dbReference type="ChEBI" id="CHEBI:136369"/>
        <dbReference type="ChEBI" id="CHEBI:136370"/>
    </reaction>
    <physiologicalReaction direction="left-to-right" evidence="28">
        <dbReference type="Rhea" id="RHEA:52093"/>
    </physiologicalReaction>
</comment>
<dbReference type="PANTHER" id="PTHR43903">
    <property type="entry name" value="NEUROLIGIN"/>
    <property type="match status" value="1"/>
</dbReference>
<keyword evidence="11" id="KW-0325">Glycoprotein</keyword>
<dbReference type="GO" id="GO:0004771">
    <property type="term" value="F:sterol ester esterase activity"/>
    <property type="evidence" value="ECO:0007669"/>
    <property type="project" value="UniProtKB-EC"/>
</dbReference>
<evidence type="ECO:0000256" key="1">
    <source>
        <dbReference type="ARBA" id="ARBA00000923"/>
    </source>
</evidence>
<evidence type="ECO:0000256" key="30">
    <source>
        <dbReference type="ARBA" id="ARBA00064516"/>
    </source>
</evidence>
<evidence type="ECO:0000256" key="15">
    <source>
        <dbReference type="ARBA" id="ARBA00047427"/>
    </source>
</evidence>
<evidence type="ECO:0000256" key="3">
    <source>
        <dbReference type="ARBA" id="ARBA00005964"/>
    </source>
</evidence>
<evidence type="ECO:0000256" key="28">
    <source>
        <dbReference type="ARBA" id="ARBA00052473"/>
    </source>
</evidence>
<comment type="catalytic activity">
    <reaction evidence="24">
        <text>13-(9Z-octadecenoyloxy)-octadecanoate + H2O = 13-hydroxy-octadecanoate + (9Z)-octadecenoate + H(+)</text>
        <dbReference type="Rhea" id="RHEA:52064"/>
        <dbReference type="ChEBI" id="CHEBI:15377"/>
        <dbReference type="ChEBI" id="CHEBI:15378"/>
        <dbReference type="ChEBI" id="CHEBI:30823"/>
        <dbReference type="ChEBI" id="CHEBI:136303"/>
        <dbReference type="ChEBI" id="CHEBI:136304"/>
    </reaction>
    <physiologicalReaction direction="left-to-right" evidence="24">
        <dbReference type="Rhea" id="RHEA:52065"/>
    </physiologicalReaction>
</comment>
<keyword evidence="6" id="KW-0732">Signal</keyword>
<dbReference type="InterPro" id="IPR019819">
    <property type="entry name" value="Carboxylesterase_B_CS"/>
</dbReference>
<dbReference type="GO" id="GO:0008126">
    <property type="term" value="F:acetylesterase activity"/>
    <property type="evidence" value="ECO:0007669"/>
    <property type="project" value="UniProtKB-EC"/>
</dbReference>
<evidence type="ECO:0000256" key="12">
    <source>
        <dbReference type="ARBA" id="ARBA00023369"/>
    </source>
</evidence>
<evidence type="ECO:0000256" key="32">
    <source>
        <dbReference type="SAM" id="Phobius"/>
    </source>
</evidence>
<evidence type="ECO:0000256" key="20">
    <source>
        <dbReference type="ARBA" id="ARBA00048701"/>
    </source>
</evidence>
<evidence type="ECO:0000256" key="26">
    <source>
        <dbReference type="ARBA" id="ARBA00049428"/>
    </source>
</evidence>
<dbReference type="PROSITE" id="PS00941">
    <property type="entry name" value="CARBOXYLESTERASE_B_2"/>
    <property type="match status" value="1"/>
</dbReference>
<dbReference type="InterPro" id="IPR019826">
    <property type="entry name" value="Carboxylesterase_B_AS"/>
</dbReference>
<evidence type="ECO:0000256" key="25">
    <source>
        <dbReference type="ARBA" id="ARBA00049322"/>
    </source>
</evidence>
<evidence type="ECO:0000256" key="8">
    <source>
        <dbReference type="ARBA" id="ARBA00022963"/>
    </source>
</evidence>
<evidence type="ECO:0000256" key="6">
    <source>
        <dbReference type="ARBA" id="ARBA00022729"/>
    </source>
</evidence>
<comment type="catalytic activity">
    <reaction evidence="29">
        <text>a sterol ester + H2O = a sterol + a fatty acid + H(+)</text>
        <dbReference type="Rhea" id="RHEA:10100"/>
        <dbReference type="ChEBI" id="CHEBI:15377"/>
        <dbReference type="ChEBI" id="CHEBI:15378"/>
        <dbReference type="ChEBI" id="CHEBI:15889"/>
        <dbReference type="ChEBI" id="CHEBI:28868"/>
        <dbReference type="ChEBI" id="CHEBI:35915"/>
        <dbReference type="EC" id="3.1.1.13"/>
    </reaction>
    <physiologicalReaction direction="left-to-right" evidence="29">
        <dbReference type="Rhea" id="RHEA:10101"/>
    </physiologicalReaction>
</comment>
<comment type="catalytic activity">
    <reaction evidence="15">
        <text>13-octadecanoyloxy-octadecanoate + H2O = 13-hydroxy-octadecanoate + octadecanoate + H(+)</text>
        <dbReference type="Rhea" id="RHEA:52084"/>
        <dbReference type="ChEBI" id="CHEBI:15377"/>
        <dbReference type="ChEBI" id="CHEBI:15378"/>
        <dbReference type="ChEBI" id="CHEBI:25629"/>
        <dbReference type="ChEBI" id="CHEBI:136304"/>
        <dbReference type="ChEBI" id="CHEBI:136335"/>
    </reaction>
    <physiologicalReaction direction="left-to-right" evidence="15">
        <dbReference type="Rhea" id="RHEA:52085"/>
    </physiologicalReaction>
</comment>
<evidence type="ECO:0000256" key="10">
    <source>
        <dbReference type="ARBA" id="ARBA00023157"/>
    </source>
</evidence>
<comment type="catalytic activity">
    <reaction evidence="25">
        <text>13-(9Z-hexadecenoyloxy)-octadecanoate + H2O = 13-hydroxy-octadecanoate + (9Z)-hexadecenoate + H(+)</text>
        <dbReference type="Rhea" id="RHEA:52076"/>
        <dbReference type="ChEBI" id="CHEBI:15377"/>
        <dbReference type="ChEBI" id="CHEBI:15378"/>
        <dbReference type="ChEBI" id="CHEBI:32372"/>
        <dbReference type="ChEBI" id="CHEBI:136304"/>
        <dbReference type="ChEBI" id="CHEBI:136315"/>
    </reaction>
    <physiologicalReaction direction="left-to-right" evidence="25">
        <dbReference type="Rhea" id="RHEA:52077"/>
    </physiologicalReaction>
</comment>
<evidence type="ECO:0000313" key="34">
    <source>
        <dbReference type="Ensembl" id="ENSOMYP00000069780.2"/>
    </source>
</evidence>
<keyword evidence="5" id="KW-0964">Secreted</keyword>
<dbReference type="GO" id="GO:0005576">
    <property type="term" value="C:extracellular region"/>
    <property type="evidence" value="ECO:0007669"/>
    <property type="project" value="UniProtKB-SubCell"/>
</dbReference>
<comment type="catalytic activity">
    <reaction evidence="17">
        <text>9-hexadecanoyloxy-octadecanoate + H2O = 9-hydroxy-octadecanoate + hexadecanoate + H(+)</text>
        <dbReference type="Rhea" id="RHEA:52052"/>
        <dbReference type="ChEBI" id="CHEBI:7896"/>
        <dbReference type="ChEBI" id="CHEBI:15377"/>
        <dbReference type="ChEBI" id="CHEBI:15378"/>
        <dbReference type="ChEBI" id="CHEBI:83670"/>
        <dbReference type="ChEBI" id="CHEBI:136286"/>
    </reaction>
    <physiologicalReaction direction="left-to-right" evidence="17">
        <dbReference type="Rhea" id="RHEA:52053"/>
    </physiologicalReaction>
</comment>
<evidence type="ECO:0000256" key="5">
    <source>
        <dbReference type="ARBA" id="ARBA00022525"/>
    </source>
</evidence>
<evidence type="ECO:0000256" key="14">
    <source>
        <dbReference type="ARBA" id="ARBA00047368"/>
    </source>
</evidence>
<evidence type="ECO:0000256" key="17">
    <source>
        <dbReference type="ARBA" id="ARBA00047863"/>
    </source>
</evidence>
<dbReference type="InterPro" id="IPR029058">
    <property type="entry name" value="AB_hydrolase_fold"/>
</dbReference>
<evidence type="ECO:0000256" key="13">
    <source>
        <dbReference type="ARBA" id="ARBA00033629"/>
    </source>
</evidence>
<keyword evidence="32" id="KW-0812">Transmembrane</keyword>
<dbReference type="SUPFAM" id="SSF53474">
    <property type="entry name" value="alpha/beta-Hydrolases"/>
    <property type="match status" value="1"/>
</dbReference>
<dbReference type="GeneTree" id="ENSGT00940000156231"/>
<dbReference type="CDD" id="cd00312">
    <property type="entry name" value="Esterase_lipase"/>
    <property type="match status" value="1"/>
</dbReference>
<evidence type="ECO:0000256" key="4">
    <source>
        <dbReference type="ARBA" id="ARBA00022487"/>
    </source>
</evidence>
<comment type="subunit">
    <text evidence="30">Interacts with CLC.</text>
</comment>
<feature type="transmembrane region" description="Helical" evidence="32">
    <location>
        <begin position="62"/>
        <end position="84"/>
    </location>
</feature>
<comment type="catalytic activity">
    <reaction evidence="23">
        <text>1,2,3-trioctanoylglycerol + H2O = dioctanoylglycerol + octanoate + H(+)</text>
        <dbReference type="Rhea" id="RHEA:47864"/>
        <dbReference type="ChEBI" id="CHEBI:15377"/>
        <dbReference type="ChEBI" id="CHEBI:15378"/>
        <dbReference type="ChEBI" id="CHEBI:25646"/>
        <dbReference type="ChEBI" id="CHEBI:76978"/>
        <dbReference type="ChEBI" id="CHEBI:88066"/>
    </reaction>
    <physiologicalReaction direction="left-to-right" evidence="23">
        <dbReference type="Rhea" id="RHEA:47865"/>
    </physiologicalReaction>
</comment>
<comment type="catalytic activity">
    <reaction evidence="21">
        <text>9-(9Z-octadecenoyloxy)-octadecanoate + H2O = 9-hydroxy-octadecanoate + (9Z)-octadecenoate + H(+)</text>
        <dbReference type="Rhea" id="RHEA:52048"/>
        <dbReference type="ChEBI" id="CHEBI:15377"/>
        <dbReference type="ChEBI" id="CHEBI:15378"/>
        <dbReference type="ChEBI" id="CHEBI:30823"/>
        <dbReference type="ChEBI" id="CHEBI:136282"/>
        <dbReference type="ChEBI" id="CHEBI:136286"/>
    </reaction>
    <physiologicalReaction direction="left-to-right" evidence="21">
        <dbReference type="Rhea" id="RHEA:52049"/>
    </physiologicalReaction>
</comment>
<comment type="similarity">
    <text evidence="3 31">Belongs to the type-B carboxylesterase/lipase family.</text>
</comment>
<dbReference type="Gene3D" id="3.40.50.1820">
    <property type="entry name" value="alpha/beta hydrolase"/>
    <property type="match status" value="1"/>
</dbReference>
<keyword evidence="8" id="KW-0442">Lipid degradation</keyword>
<keyword evidence="9" id="KW-0443">Lipid metabolism</keyword>
<dbReference type="GO" id="GO:0004806">
    <property type="term" value="F:triacylglycerol lipase activity"/>
    <property type="evidence" value="ECO:0007669"/>
    <property type="project" value="UniProtKB-EC"/>
</dbReference>
<evidence type="ECO:0000256" key="18">
    <source>
        <dbReference type="ARBA" id="ARBA00048386"/>
    </source>
</evidence>
<evidence type="ECO:0000256" key="29">
    <source>
        <dbReference type="ARBA" id="ARBA00053019"/>
    </source>
</evidence>
<dbReference type="EC" id="3.1.1.-" evidence="31"/>
<dbReference type="Proteomes" id="UP000694395">
    <property type="component" value="Chromosome 5"/>
</dbReference>
<comment type="catalytic activity">
    <reaction evidence="13">
        <text>a butanoate ester + H2O = an aliphatic alcohol + butanoate + H(+)</text>
        <dbReference type="Rhea" id="RHEA:47348"/>
        <dbReference type="ChEBI" id="CHEBI:2571"/>
        <dbReference type="ChEBI" id="CHEBI:15377"/>
        <dbReference type="ChEBI" id="CHEBI:15378"/>
        <dbReference type="ChEBI" id="CHEBI:17968"/>
        <dbReference type="ChEBI" id="CHEBI:50477"/>
    </reaction>
    <physiologicalReaction direction="left-to-right" evidence="13">
        <dbReference type="Rhea" id="RHEA:47349"/>
    </physiologicalReaction>
</comment>
<evidence type="ECO:0000256" key="22">
    <source>
        <dbReference type="ARBA" id="ARBA00049221"/>
    </source>
</evidence>
<evidence type="ECO:0000256" key="9">
    <source>
        <dbReference type="ARBA" id="ARBA00023098"/>
    </source>
</evidence>
<reference evidence="34" key="1">
    <citation type="submission" date="2020-07" db="EMBL/GenBank/DDBJ databases">
        <title>A long reads based de novo assembly of the rainbow trout Arlee double haploid line genome.</title>
        <authorList>
            <person name="Gao G."/>
            <person name="Palti Y."/>
        </authorList>
    </citation>
    <scope>NUCLEOTIDE SEQUENCE [LARGE SCALE GENOMIC DNA]</scope>
</reference>
<comment type="catalytic activity">
    <reaction evidence="12">
        <text>a triacylglycerol + H2O = a diacylglycerol + a fatty acid + H(+)</text>
        <dbReference type="Rhea" id="RHEA:12044"/>
        <dbReference type="ChEBI" id="CHEBI:15377"/>
        <dbReference type="ChEBI" id="CHEBI:15378"/>
        <dbReference type="ChEBI" id="CHEBI:17855"/>
        <dbReference type="ChEBI" id="CHEBI:18035"/>
        <dbReference type="ChEBI" id="CHEBI:28868"/>
        <dbReference type="EC" id="3.1.1.3"/>
    </reaction>
    <physiologicalReaction direction="left-to-right" evidence="12">
        <dbReference type="Rhea" id="RHEA:12045"/>
    </physiologicalReaction>
</comment>